<dbReference type="Pfam" id="PF00005">
    <property type="entry name" value="ABC_tran"/>
    <property type="match status" value="2"/>
</dbReference>
<dbReference type="SUPFAM" id="SSF52540">
    <property type="entry name" value="P-loop containing nucleoside triphosphate hydrolases"/>
    <property type="match status" value="2"/>
</dbReference>
<proteinExistence type="predicted"/>
<dbReference type="InterPro" id="IPR017871">
    <property type="entry name" value="ABC_transporter-like_CS"/>
</dbReference>
<evidence type="ECO:0000313" key="5">
    <source>
        <dbReference type="Proteomes" id="UP000230790"/>
    </source>
</evidence>
<organism evidence="4 5">
    <name type="scientific">Candidatus Thermofonsia Clade 3 bacterium</name>
    <dbReference type="NCBI Taxonomy" id="2364212"/>
    <lineage>
        <taxon>Bacteria</taxon>
        <taxon>Bacillati</taxon>
        <taxon>Chloroflexota</taxon>
        <taxon>Candidatus Thermofontia</taxon>
        <taxon>Candidatus Thermofonsia Clade 3</taxon>
    </lineage>
</organism>
<dbReference type="EMBL" id="PGTN01000008">
    <property type="protein sequence ID" value="PJF48674.1"/>
    <property type="molecule type" value="Genomic_DNA"/>
</dbReference>
<reference evidence="4 5" key="1">
    <citation type="submission" date="2017-11" db="EMBL/GenBank/DDBJ databases">
        <title>Evolution of Phototrophy in the Chloroflexi Phylum Driven by Horizontal Gene Transfer.</title>
        <authorList>
            <person name="Ward L.M."/>
            <person name="Hemp J."/>
            <person name="Shih P.M."/>
            <person name="Mcglynn S.E."/>
            <person name="Fischer W."/>
        </authorList>
    </citation>
    <scope>NUCLEOTIDE SEQUENCE [LARGE SCALE GENOMIC DNA]</scope>
    <source>
        <strain evidence="4">JP3_7</strain>
    </source>
</reference>
<dbReference type="GO" id="GO:0005524">
    <property type="term" value="F:ATP binding"/>
    <property type="evidence" value="ECO:0007669"/>
    <property type="project" value="UniProtKB-KW"/>
</dbReference>
<evidence type="ECO:0000256" key="1">
    <source>
        <dbReference type="ARBA" id="ARBA00022741"/>
    </source>
</evidence>
<comment type="caution">
    <text evidence="4">The sequence shown here is derived from an EMBL/GenBank/DDBJ whole genome shotgun (WGS) entry which is preliminary data.</text>
</comment>
<dbReference type="SMART" id="SM00382">
    <property type="entry name" value="AAA"/>
    <property type="match status" value="2"/>
</dbReference>
<keyword evidence="1" id="KW-0547">Nucleotide-binding</keyword>
<dbReference type="InterPro" id="IPR003439">
    <property type="entry name" value="ABC_transporter-like_ATP-bd"/>
</dbReference>
<dbReference type="PANTHER" id="PTHR43158:SF2">
    <property type="entry name" value="SKFA PEPTIDE EXPORT ATP-BINDING PROTEIN SKFE"/>
    <property type="match status" value="1"/>
</dbReference>
<evidence type="ECO:0000313" key="4">
    <source>
        <dbReference type="EMBL" id="PJF48674.1"/>
    </source>
</evidence>
<feature type="domain" description="ABC transporter" evidence="3">
    <location>
        <begin position="45"/>
        <end position="297"/>
    </location>
</feature>
<name>A0A2M8QFW8_9CHLR</name>
<dbReference type="InterPro" id="IPR003593">
    <property type="entry name" value="AAA+_ATPase"/>
</dbReference>
<evidence type="ECO:0000259" key="3">
    <source>
        <dbReference type="PROSITE" id="PS50893"/>
    </source>
</evidence>
<dbReference type="PROSITE" id="PS50893">
    <property type="entry name" value="ABC_TRANSPORTER_2"/>
    <property type="match status" value="2"/>
</dbReference>
<evidence type="ECO:0000256" key="2">
    <source>
        <dbReference type="ARBA" id="ARBA00022840"/>
    </source>
</evidence>
<accession>A0A2M8QFW8</accession>
<dbReference type="PANTHER" id="PTHR43158">
    <property type="entry name" value="SKFA PEPTIDE EXPORT ATP-BINDING PROTEIN SKFE"/>
    <property type="match status" value="1"/>
</dbReference>
<keyword evidence="2" id="KW-0067">ATP-binding</keyword>
<protein>
    <recommendedName>
        <fullName evidence="3">ABC transporter domain-containing protein</fullName>
    </recommendedName>
</protein>
<dbReference type="PROSITE" id="PS00211">
    <property type="entry name" value="ABC_TRANSPORTER_1"/>
    <property type="match status" value="2"/>
</dbReference>
<dbReference type="Gene3D" id="3.40.50.300">
    <property type="entry name" value="P-loop containing nucleotide triphosphate hydrolases"/>
    <property type="match status" value="2"/>
</dbReference>
<feature type="domain" description="ABC transporter" evidence="3">
    <location>
        <begin position="313"/>
        <end position="549"/>
    </location>
</feature>
<gene>
    <name evidence="4" type="ORF">CUN48_02135</name>
</gene>
<dbReference type="GO" id="GO:0016887">
    <property type="term" value="F:ATP hydrolysis activity"/>
    <property type="evidence" value="ECO:0007669"/>
    <property type="project" value="InterPro"/>
</dbReference>
<dbReference type="Proteomes" id="UP000230790">
    <property type="component" value="Unassembled WGS sequence"/>
</dbReference>
<dbReference type="InterPro" id="IPR027417">
    <property type="entry name" value="P-loop_NTPase"/>
</dbReference>
<dbReference type="AlphaFoldDB" id="A0A2M8QFW8"/>
<sequence>MRGRAMAATDIRSLPDESIASVGRRLSRSAGRAWSASMTAGEELIRLEHVNVALNGARVLHDLTWSLRRGENWAVLGPNGAGKSTFLRLLRGEIWPAPVDGGLRIYAFDGRPTQSPIGVKQRIAIVSAEQQQRCLRAHTRRYGDDLRPRITAREIVFTGLLDSELVTRKPTPAEAARVAQVMRDIGIEALADVPLDKLSQGQLRKALIARAIVAKPDVLILDEVGVGLDARSRSALLDMIQGIAERGAQILMTTHRRDELIPAITHVMEFKHGRIIAQTRRSETADRRRAAPPQFRAITDSHSRDARPALINIRRANVASDDGTTIVLHDVNWRMNEGEHWMITGDNGVGKSTLLRLILGELRPARGGQIERFGRNGFDNVWEIKKRIGYVSCEFQARYAADLTAAQVIASGFFASVGWLQPLTPAQRRRLREVIAWLDLEPLAQRSILEMSYGQARKVLVARALVNAPRLLILDEVFDGLDQKCRAELADILEAASRDAGIILVAHHEDDCLPCITHRMVIAGGRIVAQEARVKPGAATPRMQLEEDKP</sequence>